<protein>
    <submittedName>
        <fullName evidence="4">Transglutaminase domain-containing protein</fullName>
    </submittedName>
</protein>
<evidence type="ECO:0000313" key="5">
    <source>
        <dbReference type="Proteomes" id="UP001172728"/>
    </source>
</evidence>
<accession>A0ABT8GBA9</accession>
<feature type="domain" description="Transglutaminase-like" evidence="3">
    <location>
        <begin position="227"/>
        <end position="287"/>
    </location>
</feature>
<name>A0ABT8GBA9_9MICO</name>
<keyword evidence="2" id="KW-0732">Signal</keyword>
<dbReference type="InterPro" id="IPR002931">
    <property type="entry name" value="Transglutaminase-like"/>
</dbReference>
<keyword evidence="5" id="KW-1185">Reference proteome</keyword>
<feature type="chain" id="PRO_5046391120" evidence="2">
    <location>
        <begin position="25"/>
        <end position="329"/>
    </location>
</feature>
<gene>
    <name evidence="4" type="ORF">QQX09_11180</name>
</gene>
<feature type="region of interest" description="Disordered" evidence="1">
    <location>
        <begin position="39"/>
        <end position="71"/>
    </location>
</feature>
<dbReference type="InterPro" id="IPR052557">
    <property type="entry name" value="CAP/Cytokinesis_protein"/>
</dbReference>
<organism evidence="4 5">
    <name type="scientific">Demequina litoralis</name>
    <dbReference type="NCBI Taxonomy" id="3051660"/>
    <lineage>
        <taxon>Bacteria</taxon>
        <taxon>Bacillati</taxon>
        <taxon>Actinomycetota</taxon>
        <taxon>Actinomycetes</taxon>
        <taxon>Micrococcales</taxon>
        <taxon>Demequinaceae</taxon>
        <taxon>Demequina</taxon>
    </lineage>
</organism>
<feature type="signal peptide" evidence="2">
    <location>
        <begin position="1"/>
        <end position="24"/>
    </location>
</feature>
<dbReference type="SUPFAM" id="SSF54001">
    <property type="entry name" value="Cysteine proteinases"/>
    <property type="match status" value="1"/>
</dbReference>
<dbReference type="Pfam" id="PF01841">
    <property type="entry name" value="Transglut_core"/>
    <property type="match status" value="1"/>
</dbReference>
<evidence type="ECO:0000256" key="1">
    <source>
        <dbReference type="SAM" id="MobiDB-lite"/>
    </source>
</evidence>
<dbReference type="PANTHER" id="PTHR46333">
    <property type="entry name" value="CYTOKINESIS PROTEIN 3"/>
    <property type="match status" value="1"/>
</dbReference>
<reference evidence="4" key="1">
    <citation type="submission" date="2023-06" db="EMBL/GenBank/DDBJ databases">
        <title>Sysu t00192.</title>
        <authorList>
            <person name="Gao L."/>
            <person name="Fang B.-Z."/>
            <person name="Li W.-J."/>
        </authorList>
    </citation>
    <scope>NUCLEOTIDE SEQUENCE</scope>
    <source>
        <strain evidence="4">SYSU T00192</strain>
    </source>
</reference>
<dbReference type="Gene3D" id="3.10.620.30">
    <property type="match status" value="1"/>
</dbReference>
<dbReference type="SMART" id="SM00460">
    <property type="entry name" value="TGc"/>
    <property type="match status" value="1"/>
</dbReference>
<sequence length="329" mass="35014">MPARRTARLSAAVGVPLLAAVAAAAVYLGTASAGDDAAAAREPSGVEASATASSTPVASAEPSPTAEPAPAWTPAPYAVDYPLYGSTEMVRFIESAIVAERAYFDIGWWTMGTTGRKAVNDAVREIVIQNPYALIDSAQVYVGPSGQATQLTPGYQYDLSTRVERREETLRAVTTALESLELDGLSKVAKVEAIHDYVARAATYDWDAAARIDAGEDAPESQEAYGILVTGTAVCGGYADAFNAIARAAGLDTVVVTGKVDRDGDTIRHAWNMVRIKGAWRVVDVTWDDLDVEPVPHDYLLLAQDDPLLDSRTADKTWMVDSRIADYAG</sequence>
<dbReference type="EMBL" id="JAUHPW010000008">
    <property type="protein sequence ID" value="MDN4476418.1"/>
    <property type="molecule type" value="Genomic_DNA"/>
</dbReference>
<dbReference type="RefSeq" id="WP_301134686.1">
    <property type="nucleotide sequence ID" value="NZ_JAUHPW010000008.1"/>
</dbReference>
<evidence type="ECO:0000259" key="3">
    <source>
        <dbReference type="SMART" id="SM00460"/>
    </source>
</evidence>
<evidence type="ECO:0000313" key="4">
    <source>
        <dbReference type="EMBL" id="MDN4476418.1"/>
    </source>
</evidence>
<dbReference type="PANTHER" id="PTHR46333:SF2">
    <property type="entry name" value="CYTOKINESIS PROTEIN 3"/>
    <property type="match status" value="1"/>
</dbReference>
<proteinExistence type="predicted"/>
<evidence type="ECO:0000256" key="2">
    <source>
        <dbReference type="SAM" id="SignalP"/>
    </source>
</evidence>
<dbReference type="InterPro" id="IPR038765">
    <property type="entry name" value="Papain-like_cys_pep_sf"/>
</dbReference>
<feature type="compositionally biased region" description="Low complexity" evidence="1">
    <location>
        <begin position="46"/>
        <end position="64"/>
    </location>
</feature>
<dbReference type="Proteomes" id="UP001172728">
    <property type="component" value="Unassembled WGS sequence"/>
</dbReference>
<comment type="caution">
    <text evidence="4">The sequence shown here is derived from an EMBL/GenBank/DDBJ whole genome shotgun (WGS) entry which is preliminary data.</text>
</comment>